<accession>A0A8W8NTQ5</accession>
<proteinExistence type="predicted"/>
<reference evidence="1" key="1">
    <citation type="submission" date="2022-08" db="UniProtKB">
        <authorList>
            <consortium name="EnsemblMetazoa"/>
        </authorList>
    </citation>
    <scope>IDENTIFICATION</scope>
    <source>
        <strain evidence="1">05x7-T-G4-1.051#20</strain>
    </source>
</reference>
<evidence type="ECO:0000313" key="1">
    <source>
        <dbReference type="EnsemblMetazoa" id="G7446.1:cds"/>
    </source>
</evidence>
<name>A0A8W8NTQ5_MAGGI</name>
<dbReference type="InterPro" id="IPR012340">
    <property type="entry name" value="NA-bd_OB-fold"/>
</dbReference>
<dbReference type="EnsemblMetazoa" id="G7446.1">
    <property type="protein sequence ID" value="G7446.1:cds"/>
    <property type="gene ID" value="G7446"/>
</dbReference>
<dbReference type="AlphaFoldDB" id="A0A8W8NTQ5"/>
<dbReference type="SUPFAM" id="SSF50249">
    <property type="entry name" value="Nucleic acid-binding proteins"/>
    <property type="match status" value="1"/>
</dbReference>
<evidence type="ECO:0000313" key="2">
    <source>
        <dbReference type="Proteomes" id="UP000005408"/>
    </source>
</evidence>
<organism evidence="1 2">
    <name type="scientific">Magallana gigas</name>
    <name type="common">Pacific oyster</name>
    <name type="synonym">Crassostrea gigas</name>
    <dbReference type="NCBI Taxonomy" id="29159"/>
    <lineage>
        <taxon>Eukaryota</taxon>
        <taxon>Metazoa</taxon>
        <taxon>Spiralia</taxon>
        <taxon>Lophotrochozoa</taxon>
        <taxon>Mollusca</taxon>
        <taxon>Bivalvia</taxon>
        <taxon>Autobranchia</taxon>
        <taxon>Pteriomorphia</taxon>
        <taxon>Ostreida</taxon>
        <taxon>Ostreoidea</taxon>
        <taxon>Ostreidae</taxon>
        <taxon>Magallana</taxon>
    </lineage>
</organism>
<protein>
    <submittedName>
        <fullName evidence="1">Uncharacterized protein</fullName>
    </submittedName>
</protein>
<dbReference type="Proteomes" id="UP000005408">
    <property type="component" value="Unassembled WGS sequence"/>
</dbReference>
<sequence length="317" mass="35989">MAAPKKIKLDEQSIEVEGYVHNVSPLKVSRNNNNYFNAIFQEEGKYTDLVCFVQDYNSVLKDIEKTKSPRQLQFRFEEPKLNKTVTIKEARSGLNPFQKITIEAKVMNKMDPTLQAIKSGEVIRKSYITVADATDTIQVCAWDKHIDQLEIGKSYKMTSVSLRSFDGIKSITTCPDTIIDRIEDIESVNTAETDAISVIDTLIIDAVSCNSFTLCSACNKAIGVFNPDVNTVKCPTCQMRQKTKNLHQSFKIQVNCRFQSNDQPKKMAISHNVLTNFRETRELKSDNEIEDYFLSKSNFKVEVTSSQSQILRILEAN</sequence>
<keyword evidence="2" id="KW-1185">Reference proteome</keyword>
<dbReference type="Gene3D" id="2.40.50.140">
    <property type="entry name" value="Nucleic acid-binding proteins"/>
    <property type="match status" value="1"/>
</dbReference>